<feature type="domain" description="RRM" evidence="2">
    <location>
        <begin position="41"/>
        <end position="119"/>
    </location>
</feature>
<dbReference type="EMBL" id="JASCZI010121233">
    <property type="protein sequence ID" value="MED6160700.1"/>
    <property type="molecule type" value="Genomic_DNA"/>
</dbReference>
<comment type="caution">
    <text evidence="3">The sequence shown here is derived from an EMBL/GenBank/DDBJ whole genome shotgun (WGS) entry which is preliminary data.</text>
</comment>
<organism evidence="3 4">
    <name type="scientific">Stylosanthes scabra</name>
    <dbReference type="NCBI Taxonomy" id="79078"/>
    <lineage>
        <taxon>Eukaryota</taxon>
        <taxon>Viridiplantae</taxon>
        <taxon>Streptophyta</taxon>
        <taxon>Embryophyta</taxon>
        <taxon>Tracheophyta</taxon>
        <taxon>Spermatophyta</taxon>
        <taxon>Magnoliopsida</taxon>
        <taxon>eudicotyledons</taxon>
        <taxon>Gunneridae</taxon>
        <taxon>Pentapetalae</taxon>
        <taxon>rosids</taxon>
        <taxon>fabids</taxon>
        <taxon>Fabales</taxon>
        <taxon>Fabaceae</taxon>
        <taxon>Papilionoideae</taxon>
        <taxon>50 kb inversion clade</taxon>
        <taxon>dalbergioids sensu lato</taxon>
        <taxon>Dalbergieae</taxon>
        <taxon>Pterocarpus clade</taxon>
        <taxon>Stylosanthes</taxon>
    </lineage>
</organism>
<evidence type="ECO:0000313" key="3">
    <source>
        <dbReference type="EMBL" id="MED6160700.1"/>
    </source>
</evidence>
<dbReference type="CDD" id="cd00590">
    <property type="entry name" value="RRM_SF"/>
    <property type="match status" value="1"/>
</dbReference>
<evidence type="ECO:0000256" key="1">
    <source>
        <dbReference type="PROSITE-ProRule" id="PRU00176"/>
    </source>
</evidence>
<keyword evidence="1" id="KW-0694">RNA-binding</keyword>
<proteinExistence type="predicted"/>
<gene>
    <name evidence="3" type="ORF">PIB30_053837</name>
</gene>
<dbReference type="Gene3D" id="3.30.70.330">
    <property type="match status" value="1"/>
</dbReference>
<dbReference type="Pfam" id="PF00076">
    <property type="entry name" value="RRM_1"/>
    <property type="match status" value="1"/>
</dbReference>
<sequence>MSDERTRRESVGGFVSGARRRGSWDFGRVGLNAKGDGDEPQTIFVDGLVAGITKRMLYVKFGKFKYILDVFISRKMRAKAIGSYAFIRYKNRRGAEDAIRMLNGTMWENNNLVVTIPKFERSGASMEKSRIKEVKGVWAEEQKERLKRSLMGCSSKPIEFRNVMNLLLDEWKGPGDIEVRDIGPYRCLITFTTSETRDIALEDELLLSVFDELRPHWDIFWCHSRRVWIAITGMPVCMWCSKNFEVIVKLWGKPIKWDDRGAESKSYTTCRIQIECYQWEMINEWVSIKIDDRVFEVFVKEFGPKLYSVESHPDRLEGYFDSGEGRSEEAVFEE</sequence>
<keyword evidence="4" id="KW-1185">Reference proteome</keyword>
<dbReference type="Proteomes" id="UP001341840">
    <property type="component" value="Unassembled WGS sequence"/>
</dbReference>
<accession>A0ABU6UK52</accession>
<dbReference type="InterPro" id="IPR000504">
    <property type="entry name" value="RRM_dom"/>
</dbReference>
<dbReference type="InterPro" id="IPR012677">
    <property type="entry name" value="Nucleotide-bd_a/b_plait_sf"/>
</dbReference>
<evidence type="ECO:0000259" key="2">
    <source>
        <dbReference type="PROSITE" id="PS50102"/>
    </source>
</evidence>
<protein>
    <recommendedName>
        <fullName evidence="2">RRM domain-containing protein</fullName>
    </recommendedName>
</protein>
<evidence type="ECO:0000313" key="4">
    <source>
        <dbReference type="Proteomes" id="UP001341840"/>
    </source>
</evidence>
<dbReference type="PROSITE" id="PS50102">
    <property type="entry name" value="RRM"/>
    <property type="match status" value="1"/>
</dbReference>
<reference evidence="3 4" key="1">
    <citation type="journal article" date="2023" name="Plants (Basel)">
        <title>Bridging the Gap: Combining Genomics and Transcriptomics Approaches to Understand Stylosanthes scabra, an Orphan Legume from the Brazilian Caatinga.</title>
        <authorList>
            <person name="Ferreira-Neto J.R.C."/>
            <person name="da Silva M.D."/>
            <person name="Binneck E."/>
            <person name="de Melo N.F."/>
            <person name="da Silva R.H."/>
            <person name="de Melo A.L.T.M."/>
            <person name="Pandolfi V."/>
            <person name="Bustamante F.O."/>
            <person name="Brasileiro-Vidal A.C."/>
            <person name="Benko-Iseppon A.M."/>
        </authorList>
    </citation>
    <scope>NUCLEOTIDE SEQUENCE [LARGE SCALE GENOMIC DNA]</scope>
    <source>
        <tissue evidence="3">Leaves</tissue>
    </source>
</reference>
<name>A0ABU6UK52_9FABA</name>
<dbReference type="SUPFAM" id="SSF54928">
    <property type="entry name" value="RNA-binding domain, RBD"/>
    <property type="match status" value="1"/>
</dbReference>
<dbReference type="InterPro" id="IPR035979">
    <property type="entry name" value="RBD_domain_sf"/>
</dbReference>
<dbReference type="SMART" id="SM00360">
    <property type="entry name" value="RRM"/>
    <property type="match status" value="1"/>
</dbReference>